<comment type="caution">
    <text evidence="1">The sequence shown here is derived from an EMBL/GenBank/DDBJ whole genome shotgun (WGS) entry which is preliminary data.</text>
</comment>
<dbReference type="RefSeq" id="WP_168488892.1">
    <property type="nucleotide sequence ID" value="NZ_JAAZSQ010000026.1"/>
</dbReference>
<accession>A0A7X6K7G6</accession>
<dbReference type="EMBL" id="JAAZSQ010000026">
    <property type="protein sequence ID" value="NKX56541.1"/>
    <property type="molecule type" value="Genomic_DNA"/>
</dbReference>
<sequence>MTRTSRLSSIARAAGTGAVAGLIGAGVMAAGEKAEQAITRRPNSYVPGRALLTLLGQHPGDDVKPFVWNHLMHYSTGAALGALRGVWAITGIRGPYAHAWHTIVRLGFDQTVENATGVGAPPHTWPVREKVVDVLHKAVFSVVTGILADRMLSPALASARGRTSH</sequence>
<proteinExistence type="predicted"/>
<evidence type="ECO:0000313" key="2">
    <source>
        <dbReference type="Proteomes" id="UP000544090"/>
    </source>
</evidence>
<gene>
    <name evidence="1" type="ORF">HGG74_18835</name>
</gene>
<evidence type="ECO:0000313" key="1">
    <source>
        <dbReference type="EMBL" id="NKX56541.1"/>
    </source>
</evidence>
<organism evidence="1 2">
    <name type="scientific">Arthrobacter mobilis</name>
    <dbReference type="NCBI Taxonomy" id="2724944"/>
    <lineage>
        <taxon>Bacteria</taxon>
        <taxon>Bacillati</taxon>
        <taxon>Actinomycetota</taxon>
        <taxon>Actinomycetes</taxon>
        <taxon>Micrococcales</taxon>
        <taxon>Micrococcaceae</taxon>
        <taxon>Arthrobacter</taxon>
    </lineage>
</organism>
<evidence type="ECO:0008006" key="3">
    <source>
        <dbReference type="Google" id="ProtNLM"/>
    </source>
</evidence>
<protein>
    <recommendedName>
        <fullName evidence="3">DUF1440 domain-containing protein</fullName>
    </recommendedName>
</protein>
<dbReference type="AlphaFoldDB" id="A0A7X6K7G6"/>
<dbReference type="Proteomes" id="UP000544090">
    <property type="component" value="Unassembled WGS sequence"/>
</dbReference>
<name>A0A7X6K7G6_9MICC</name>
<keyword evidence="2" id="KW-1185">Reference proteome</keyword>
<reference evidence="1 2" key="1">
    <citation type="submission" date="2020-04" db="EMBL/GenBank/DDBJ databases">
        <title>Arthrobacter sp. nov.</title>
        <authorList>
            <person name="Liu S."/>
        </authorList>
    </citation>
    <scope>NUCLEOTIDE SEQUENCE [LARGE SCALE GENOMIC DNA]</scope>
    <source>
        <strain evidence="1 2">E918</strain>
    </source>
</reference>